<dbReference type="Proteomes" id="UP000267250">
    <property type="component" value="Chromosome"/>
</dbReference>
<gene>
    <name evidence="1" type="ORF">BBF96_09800</name>
</gene>
<accession>A0A3S9SZ76</accession>
<sequence>MPPQRNRKTKYNFFHYRTLRHPGCASLKVKASALLASALTYTLQKLYLVFVAVPGQVSKERKVCQQAQPSP</sequence>
<evidence type="ECO:0000313" key="1">
    <source>
        <dbReference type="EMBL" id="AZR73653.1"/>
    </source>
</evidence>
<dbReference type="KEGG" id="aft:BBF96_09800"/>
<dbReference type="AlphaFoldDB" id="A0A3S9SZ76"/>
<protein>
    <submittedName>
        <fullName evidence="1">Uncharacterized protein</fullName>
    </submittedName>
</protein>
<reference evidence="1 2" key="1">
    <citation type="submission" date="2016-07" db="EMBL/GenBank/DDBJ databases">
        <title>Genome and transcriptome analysis of iron-reducing fermentative bacteria Anoxybacter fermentans.</title>
        <authorList>
            <person name="Zeng X."/>
            <person name="Shao Z."/>
        </authorList>
    </citation>
    <scope>NUCLEOTIDE SEQUENCE [LARGE SCALE GENOMIC DNA]</scope>
    <source>
        <strain evidence="1 2">DY22613</strain>
    </source>
</reference>
<organism evidence="1 2">
    <name type="scientific">Anoxybacter fermentans</name>
    <dbReference type="NCBI Taxonomy" id="1323375"/>
    <lineage>
        <taxon>Bacteria</taxon>
        <taxon>Bacillati</taxon>
        <taxon>Bacillota</taxon>
        <taxon>Clostridia</taxon>
        <taxon>Halanaerobiales</taxon>
        <taxon>Anoxybacter</taxon>
    </lineage>
</organism>
<name>A0A3S9SZ76_9FIRM</name>
<keyword evidence="2" id="KW-1185">Reference proteome</keyword>
<proteinExistence type="predicted"/>
<dbReference type="EMBL" id="CP016379">
    <property type="protein sequence ID" value="AZR73653.1"/>
    <property type="molecule type" value="Genomic_DNA"/>
</dbReference>
<evidence type="ECO:0000313" key="2">
    <source>
        <dbReference type="Proteomes" id="UP000267250"/>
    </source>
</evidence>